<comment type="caution">
    <text evidence="2">The sequence shown here is derived from an EMBL/GenBank/DDBJ whole genome shotgun (WGS) entry which is preliminary data.</text>
</comment>
<accession>A0A8T1U856</accession>
<dbReference type="OrthoDB" id="118543at2759"/>
<dbReference type="AlphaFoldDB" id="A0A8T1U856"/>
<dbReference type="EMBL" id="JAENGZ010000660">
    <property type="protein sequence ID" value="KAG6955643.1"/>
    <property type="molecule type" value="Genomic_DNA"/>
</dbReference>
<gene>
    <name evidence="2" type="ORF">JG687_00011073</name>
</gene>
<name>A0A8T1U856_9STRA</name>
<feature type="region of interest" description="Disordered" evidence="1">
    <location>
        <begin position="1"/>
        <end position="23"/>
    </location>
</feature>
<reference evidence="2" key="1">
    <citation type="submission" date="2021-01" db="EMBL/GenBank/DDBJ databases">
        <title>Phytophthora aleatoria, a newly-described species from Pinus radiata is distinct from Phytophthora cactorum isolates based on comparative genomics.</title>
        <authorList>
            <person name="Mcdougal R."/>
            <person name="Panda P."/>
            <person name="Williams N."/>
            <person name="Studholme D.J."/>
        </authorList>
    </citation>
    <scope>NUCLEOTIDE SEQUENCE</scope>
    <source>
        <strain evidence="2">NZFS 3830</strain>
    </source>
</reference>
<organism evidence="2 3">
    <name type="scientific">Phytophthora cactorum</name>
    <dbReference type="NCBI Taxonomy" id="29920"/>
    <lineage>
        <taxon>Eukaryota</taxon>
        <taxon>Sar</taxon>
        <taxon>Stramenopiles</taxon>
        <taxon>Oomycota</taxon>
        <taxon>Peronosporomycetes</taxon>
        <taxon>Peronosporales</taxon>
        <taxon>Peronosporaceae</taxon>
        <taxon>Phytophthora</taxon>
    </lineage>
</organism>
<evidence type="ECO:0000256" key="1">
    <source>
        <dbReference type="SAM" id="MobiDB-lite"/>
    </source>
</evidence>
<evidence type="ECO:0000313" key="3">
    <source>
        <dbReference type="Proteomes" id="UP000688947"/>
    </source>
</evidence>
<sequence length="73" mass="8603">PLQQKLKLAHGKACGKKKPPKTRKVINRESYTRHTDKILNKHFEKRLDDQFCRLEVAREQFVKVSGMPLDFEP</sequence>
<proteinExistence type="predicted"/>
<feature type="non-terminal residue" evidence="2">
    <location>
        <position position="73"/>
    </location>
</feature>
<evidence type="ECO:0000313" key="2">
    <source>
        <dbReference type="EMBL" id="KAG6955643.1"/>
    </source>
</evidence>
<protein>
    <submittedName>
        <fullName evidence="2">Uncharacterized protein</fullName>
    </submittedName>
</protein>
<dbReference type="Proteomes" id="UP000688947">
    <property type="component" value="Unassembled WGS sequence"/>
</dbReference>
<feature type="compositionally biased region" description="Basic residues" evidence="1">
    <location>
        <begin position="7"/>
        <end position="23"/>
    </location>
</feature>